<accession>A0A0C9RXI5</accession>
<dbReference type="InterPro" id="IPR002970">
    <property type="entry name" value="Tick_his-bd"/>
</dbReference>
<feature type="chain" id="PRO_5002202586" description="Lipocalin" evidence="1">
    <location>
        <begin position="17"/>
        <end position="175"/>
    </location>
</feature>
<dbReference type="GO" id="GO:0030682">
    <property type="term" value="P:symbiont-mediated perturbation of host defenses"/>
    <property type="evidence" value="ECO:0007669"/>
    <property type="project" value="InterPro"/>
</dbReference>
<organism evidence="2">
    <name type="scientific">Amblyomma americanum</name>
    <name type="common">Lone star tick</name>
    <dbReference type="NCBI Taxonomy" id="6943"/>
    <lineage>
        <taxon>Eukaryota</taxon>
        <taxon>Metazoa</taxon>
        <taxon>Ecdysozoa</taxon>
        <taxon>Arthropoda</taxon>
        <taxon>Chelicerata</taxon>
        <taxon>Arachnida</taxon>
        <taxon>Acari</taxon>
        <taxon>Parasitiformes</taxon>
        <taxon>Ixodida</taxon>
        <taxon>Ixodoidea</taxon>
        <taxon>Ixodidae</taxon>
        <taxon>Amblyomminae</taxon>
        <taxon>Amblyomma</taxon>
    </lineage>
</organism>
<dbReference type="Pfam" id="PF02098">
    <property type="entry name" value="His_binding"/>
    <property type="match status" value="1"/>
</dbReference>
<feature type="non-terminal residue" evidence="2">
    <location>
        <position position="175"/>
    </location>
</feature>
<evidence type="ECO:0000313" key="2">
    <source>
        <dbReference type="EMBL" id="JAG92351.1"/>
    </source>
</evidence>
<keyword evidence="1" id="KW-0732">Signal</keyword>
<protein>
    <recommendedName>
        <fullName evidence="3">Lipocalin</fullName>
    </recommendedName>
</protein>
<feature type="signal peptide" evidence="1">
    <location>
        <begin position="1"/>
        <end position="16"/>
    </location>
</feature>
<dbReference type="InterPro" id="IPR012674">
    <property type="entry name" value="Calycin"/>
</dbReference>
<dbReference type="AlphaFoldDB" id="A0A0C9RXI5"/>
<evidence type="ECO:0000256" key="1">
    <source>
        <dbReference type="SAM" id="SignalP"/>
    </source>
</evidence>
<dbReference type="EMBL" id="GBZX01000389">
    <property type="protein sequence ID" value="JAG92351.1"/>
    <property type="molecule type" value="mRNA"/>
</dbReference>
<name>A0A0C9RXI5_AMBAM</name>
<evidence type="ECO:0008006" key="3">
    <source>
        <dbReference type="Google" id="ProtNLM"/>
    </source>
</evidence>
<dbReference type="Gene3D" id="2.40.128.20">
    <property type="match status" value="1"/>
</dbReference>
<dbReference type="SUPFAM" id="SSF50814">
    <property type="entry name" value="Lipocalins"/>
    <property type="match status" value="1"/>
</dbReference>
<dbReference type="GO" id="GO:0043176">
    <property type="term" value="F:amine binding"/>
    <property type="evidence" value="ECO:0007669"/>
    <property type="project" value="InterPro"/>
</dbReference>
<proteinExistence type="evidence at transcript level"/>
<reference evidence="2" key="1">
    <citation type="journal article" date="2015" name="PLoS ONE">
        <title>An Insight into the Sialome of the Lone Star Tick, Amblyomma americanum, with a Glimpse on Its Time Dependent Gene Expression.</title>
        <authorList>
            <person name="Karim S."/>
            <person name="Ribeiro J.M."/>
        </authorList>
    </citation>
    <scope>NUCLEOTIDE SEQUENCE</scope>
    <source>
        <tissue evidence="2">Salivary gland</tissue>
    </source>
</reference>
<sequence length="175" mass="20240">MRFLLLVCGFALHCAAQSQDADAESKDSYSATFQDLLDSLNTTTRVWLLLQSTHTPLITCTHSTLKPPITENEYNFVKKHLYNYELKEESMTAKLEGKETNTPAMDIRSKEGGSSTKYQLKYYNVNERCALRTFQQGETTHCELHVWDEEPVDTPRGCEKVYDLVCRPKHRVYYE</sequence>